<dbReference type="eggNOG" id="ENOG50339QH">
    <property type="taxonomic scope" value="Bacteria"/>
</dbReference>
<reference evidence="2 3" key="1">
    <citation type="submission" date="2012-08" db="EMBL/GenBank/DDBJ databases">
        <title>Whole genome shotgun sequence of Austwickia chelonae NBRC 105200.</title>
        <authorList>
            <person name="Yoshida I."/>
            <person name="Hosoyama A."/>
            <person name="Tsuchikane K."/>
            <person name="Katsumata H."/>
            <person name="Ando Y."/>
            <person name="Ohji S."/>
            <person name="Hamada M."/>
            <person name="Tamura T."/>
            <person name="Yamazoe A."/>
            <person name="Yamazaki S."/>
            <person name="Fujita N."/>
        </authorList>
    </citation>
    <scope>NUCLEOTIDE SEQUENCE [LARGE SCALE GENOMIC DNA]</scope>
    <source>
        <strain evidence="2 3">NBRC 105200</strain>
    </source>
</reference>
<evidence type="ECO:0000313" key="3">
    <source>
        <dbReference type="Proteomes" id="UP000008495"/>
    </source>
</evidence>
<name>K6V897_9MICO</name>
<gene>
    <name evidence="2" type="ORF">AUCHE_09_00540</name>
</gene>
<dbReference type="EMBL" id="BAGZ01000009">
    <property type="protein sequence ID" value="GAB78448.1"/>
    <property type="molecule type" value="Genomic_DNA"/>
</dbReference>
<feature type="transmembrane region" description="Helical" evidence="1">
    <location>
        <begin position="49"/>
        <end position="69"/>
    </location>
</feature>
<dbReference type="InterPro" id="IPR025329">
    <property type="entry name" value="DUF4235"/>
</dbReference>
<keyword evidence="3" id="KW-1185">Reference proteome</keyword>
<dbReference type="RefSeq" id="WP_006503203.1">
    <property type="nucleotide sequence ID" value="NZ_BAGZ01000009.1"/>
</dbReference>
<evidence type="ECO:0000256" key="1">
    <source>
        <dbReference type="SAM" id="Phobius"/>
    </source>
</evidence>
<sequence length="92" mass="9946">MGEKVFKYVGMGAAVGAAAFARVVTEKGWRAVMASDPPSNPEDLDTELWEALLWAAASGAVIALARMYATRQWTRYYAKSTGHLPANPNDIS</sequence>
<keyword evidence="1" id="KW-1133">Transmembrane helix</keyword>
<evidence type="ECO:0008006" key="4">
    <source>
        <dbReference type="Google" id="ProtNLM"/>
    </source>
</evidence>
<dbReference type="AlphaFoldDB" id="K6V897"/>
<organism evidence="2 3">
    <name type="scientific">Austwickia chelonae NBRC 105200</name>
    <dbReference type="NCBI Taxonomy" id="1184607"/>
    <lineage>
        <taxon>Bacteria</taxon>
        <taxon>Bacillati</taxon>
        <taxon>Actinomycetota</taxon>
        <taxon>Actinomycetes</taxon>
        <taxon>Micrococcales</taxon>
        <taxon>Dermatophilaceae</taxon>
        <taxon>Austwickia</taxon>
    </lineage>
</organism>
<dbReference type="Proteomes" id="UP000008495">
    <property type="component" value="Unassembled WGS sequence"/>
</dbReference>
<accession>K6V897</accession>
<keyword evidence="1" id="KW-0812">Transmembrane</keyword>
<protein>
    <recommendedName>
        <fullName evidence="4">DUF4235 domain-containing protein</fullName>
    </recommendedName>
</protein>
<comment type="caution">
    <text evidence="2">The sequence shown here is derived from an EMBL/GenBank/DDBJ whole genome shotgun (WGS) entry which is preliminary data.</text>
</comment>
<dbReference type="Pfam" id="PF14019">
    <property type="entry name" value="DUF4235"/>
    <property type="match status" value="1"/>
</dbReference>
<proteinExistence type="predicted"/>
<evidence type="ECO:0000313" key="2">
    <source>
        <dbReference type="EMBL" id="GAB78448.1"/>
    </source>
</evidence>
<keyword evidence="1" id="KW-0472">Membrane</keyword>